<gene>
    <name evidence="2" type="ORF">FYJ29_03520</name>
</gene>
<dbReference type="EMBL" id="VULT01000004">
    <property type="protein sequence ID" value="MSS16837.1"/>
    <property type="molecule type" value="Genomic_DNA"/>
</dbReference>
<dbReference type="AlphaFoldDB" id="A0A6L5XB03"/>
<feature type="transmembrane region" description="Helical" evidence="1">
    <location>
        <begin position="7"/>
        <end position="26"/>
    </location>
</feature>
<evidence type="ECO:0000256" key="1">
    <source>
        <dbReference type="SAM" id="Phobius"/>
    </source>
</evidence>
<sequence>MKKQAILEITIAVAIFTAVCVGFWWLNTNYPMLGISAVIATAWVFIYKVFYSEQSQKSETNDEKKVNQ</sequence>
<evidence type="ECO:0000313" key="2">
    <source>
        <dbReference type="EMBL" id="MSS16837.1"/>
    </source>
</evidence>
<evidence type="ECO:0000313" key="3">
    <source>
        <dbReference type="Proteomes" id="UP000483362"/>
    </source>
</evidence>
<feature type="transmembrane region" description="Helical" evidence="1">
    <location>
        <begin position="32"/>
        <end position="50"/>
    </location>
</feature>
<protein>
    <submittedName>
        <fullName evidence="2">Uncharacterized protein</fullName>
    </submittedName>
</protein>
<keyword evidence="1" id="KW-0472">Membrane</keyword>
<reference evidence="2 3" key="1">
    <citation type="submission" date="2019-08" db="EMBL/GenBank/DDBJ databases">
        <title>In-depth cultivation of the pig gut microbiome towards novel bacterial diversity and tailored functional studies.</title>
        <authorList>
            <person name="Wylensek D."/>
            <person name="Hitch T.C.A."/>
            <person name="Clavel T."/>
        </authorList>
    </citation>
    <scope>NUCLEOTIDE SEQUENCE [LARGE SCALE GENOMIC DNA]</scope>
    <source>
        <strain evidence="2 3">Oil-RF-744-WCA-WT-10</strain>
    </source>
</reference>
<dbReference type="RefSeq" id="WP_154328301.1">
    <property type="nucleotide sequence ID" value="NZ_CP045696.1"/>
</dbReference>
<keyword evidence="1" id="KW-0812">Transmembrane</keyword>
<dbReference type="Proteomes" id="UP000483362">
    <property type="component" value="Unassembled WGS sequence"/>
</dbReference>
<keyword evidence="1" id="KW-1133">Transmembrane helix</keyword>
<proteinExistence type="predicted"/>
<accession>A0A6L5XB03</accession>
<organism evidence="2 3">
    <name type="scientific">Sodaliphilus pleomorphus</name>
    <dbReference type="NCBI Taxonomy" id="2606626"/>
    <lineage>
        <taxon>Bacteria</taxon>
        <taxon>Pseudomonadati</taxon>
        <taxon>Bacteroidota</taxon>
        <taxon>Bacteroidia</taxon>
        <taxon>Bacteroidales</taxon>
        <taxon>Muribaculaceae</taxon>
        <taxon>Sodaliphilus</taxon>
    </lineage>
</organism>
<name>A0A6L5XB03_9BACT</name>
<keyword evidence="3" id="KW-1185">Reference proteome</keyword>
<comment type="caution">
    <text evidence="2">The sequence shown here is derived from an EMBL/GenBank/DDBJ whole genome shotgun (WGS) entry which is preliminary data.</text>
</comment>